<keyword evidence="2" id="KW-1133">Transmembrane helix</keyword>
<proteinExistence type="predicted"/>
<reference evidence="3 4" key="1">
    <citation type="submission" date="2023-07" db="EMBL/GenBank/DDBJ databases">
        <title>Sorghum-associated microbial communities from plants grown in Nebraska, USA.</title>
        <authorList>
            <person name="Schachtman D."/>
        </authorList>
    </citation>
    <scope>NUCLEOTIDE SEQUENCE [LARGE SCALE GENOMIC DNA]</scope>
    <source>
        <strain evidence="3 4">DS1027</strain>
    </source>
</reference>
<dbReference type="EMBL" id="JAVDRD010000009">
    <property type="protein sequence ID" value="MDR6512443.1"/>
    <property type="molecule type" value="Genomic_DNA"/>
</dbReference>
<keyword evidence="2" id="KW-0472">Membrane</keyword>
<evidence type="ECO:0000256" key="1">
    <source>
        <dbReference type="SAM" id="MobiDB-lite"/>
    </source>
</evidence>
<protein>
    <submittedName>
        <fullName evidence="3">Uncharacterized protein</fullName>
    </submittedName>
</protein>
<comment type="caution">
    <text evidence="3">The sequence shown here is derived from an EMBL/GenBank/DDBJ whole genome shotgun (WGS) entry which is preliminary data.</text>
</comment>
<keyword evidence="4" id="KW-1185">Reference proteome</keyword>
<feature type="compositionally biased region" description="Basic and acidic residues" evidence="1">
    <location>
        <begin position="351"/>
        <end position="366"/>
    </location>
</feature>
<dbReference type="RefSeq" id="WP_309805995.1">
    <property type="nucleotide sequence ID" value="NZ_JAVDRD010000009.1"/>
</dbReference>
<evidence type="ECO:0000256" key="2">
    <source>
        <dbReference type="SAM" id="Phobius"/>
    </source>
</evidence>
<evidence type="ECO:0000313" key="4">
    <source>
        <dbReference type="Proteomes" id="UP001184150"/>
    </source>
</evidence>
<gene>
    <name evidence="3" type="ORF">J2792_003326</name>
</gene>
<feature type="region of interest" description="Disordered" evidence="1">
    <location>
        <begin position="334"/>
        <end position="366"/>
    </location>
</feature>
<sequence>MTKTKRKAKAKPITAHRLFPALAALWFAALFGLASFAVPVELLQRVVVASGLPHLVAAAAPPLGFTARALVALLLTGLGGVIGLALGLRLGARHRVAIDPATWAEVQDEAPVAPRVRARDAHPDAPPRRPLVVSADMIDESETAILIDEPASTLPLPLPTLADEALADDLAPATFDPFAIYENEEEPDDLFVPPPFLTVAREQAAPREEAVETPTEMPIIAAAEADAVPVAEPEVETAAETEAEAQAEPDAVEAADVAAHDPAPVAVASPALTPSLFAKARDAMGESGPSPVAQADLDGLGLVQLVERLALAIADHRRALDSVADDLAGLDGRDVRAMPRPSRLGAADADSTDRGQPEGAVREERYSSLLDMAAAVRRSDPARHFLSGRGAASPQPVVIFPGQGRAQRPDGDEVASAAPAPFERPYLAAVPTRFQAVEDEAEDAPRDAASTEQALRDALATLQRMTAQR</sequence>
<dbReference type="Proteomes" id="UP001184150">
    <property type="component" value="Unassembled WGS sequence"/>
</dbReference>
<feature type="transmembrane region" description="Helical" evidence="2">
    <location>
        <begin position="65"/>
        <end position="88"/>
    </location>
</feature>
<evidence type="ECO:0000313" key="3">
    <source>
        <dbReference type="EMBL" id="MDR6512443.1"/>
    </source>
</evidence>
<name>A0ABU1MQL1_9SPHN</name>
<organism evidence="3 4">
    <name type="scientific">Novosphingobium capsulatum</name>
    <dbReference type="NCBI Taxonomy" id="13688"/>
    <lineage>
        <taxon>Bacteria</taxon>
        <taxon>Pseudomonadati</taxon>
        <taxon>Pseudomonadota</taxon>
        <taxon>Alphaproteobacteria</taxon>
        <taxon>Sphingomonadales</taxon>
        <taxon>Sphingomonadaceae</taxon>
        <taxon>Novosphingobium</taxon>
    </lineage>
</organism>
<keyword evidence="2" id="KW-0812">Transmembrane</keyword>
<accession>A0ABU1MQL1</accession>